<evidence type="ECO:0000313" key="3">
    <source>
        <dbReference type="Proteomes" id="UP000234271"/>
    </source>
</evidence>
<keyword evidence="3" id="KW-1185">Reference proteome</keyword>
<gene>
    <name evidence="2" type="ORF">BLE401_16160</name>
</gene>
<feature type="transmembrane region" description="Helical" evidence="1">
    <location>
        <begin position="373"/>
        <end position="396"/>
    </location>
</feature>
<feature type="transmembrane region" description="Helical" evidence="1">
    <location>
        <begin position="32"/>
        <end position="50"/>
    </location>
</feature>
<feature type="transmembrane region" description="Helical" evidence="1">
    <location>
        <begin position="195"/>
        <end position="214"/>
    </location>
</feature>
<feature type="transmembrane region" description="Helical" evidence="1">
    <location>
        <begin position="59"/>
        <end position="76"/>
    </location>
</feature>
<feature type="transmembrane region" description="Helical" evidence="1">
    <location>
        <begin position="234"/>
        <end position="253"/>
    </location>
</feature>
<dbReference type="OrthoDB" id="8523687at2"/>
<feature type="transmembrane region" description="Helical" evidence="1">
    <location>
        <begin position="82"/>
        <end position="107"/>
    </location>
</feature>
<reference evidence="3" key="1">
    <citation type="submission" date="2016-12" db="EMBL/GenBank/DDBJ databases">
        <title>Complete Genome Sequence of Beggiatoa leptomitiformis D-401.</title>
        <authorList>
            <person name="Fomenkov A."/>
            <person name="Vincze T."/>
            <person name="Grabovich M."/>
            <person name="Anton B.P."/>
            <person name="Dubinina G."/>
            <person name="Orlova M."/>
            <person name="Belousova E."/>
            <person name="Roberts R.J."/>
        </authorList>
    </citation>
    <scope>NUCLEOTIDE SEQUENCE [LARGE SCALE GENOMIC DNA]</scope>
    <source>
        <strain evidence="3">D-401</strain>
    </source>
</reference>
<feature type="transmembrane region" description="Helical" evidence="1">
    <location>
        <begin position="128"/>
        <end position="148"/>
    </location>
</feature>
<feature type="transmembrane region" description="Helical" evidence="1">
    <location>
        <begin position="7"/>
        <end position="26"/>
    </location>
</feature>
<name>A0A2N9YJM8_9GAMM</name>
<feature type="transmembrane region" description="Helical" evidence="1">
    <location>
        <begin position="168"/>
        <end position="190"/>
    </location>
</feature>
<feature type="transmembrane region" description="Helical" evidence="1">
    <location>
        <begin position="416"/>
        <end position="438"/>
    </location>
</feature>
<feature type="transmembrane region" description="Helical" evidence="1">
    <location>
        <begin position="338"/>
        <end position="367"/>
    </location>
</feature>
<sequence>MTHKKHSAVLSIAGILLFSMICLSTIHGLTGFVSPLGAGICAWLAGILLFKRVSRQQKYQVWIILTIGFICMFFSLSQGKTAVLVAAVSINQAVLAMLAAVGFLRLVTQPRLHKHETLPTGKAALLRTLYGVHLFGFFINMSVLVIMGDRLAAHQTGLSRQQAIILSRAFAMAVLWSPFFAAMAVIYLYIPHINFLLLMAMGLPLALCGLWLTGHELVSEAESQHFVGYPMHFASLWVPSLLAVCVVLVHFLFPQLPVLTLITLLPIVLVVIVLSLQQGLPATFHQIFMHITHNLPTMSGELLLFLAAGVMAAGISSVLQITMIQLPLSHFGLLEATLLLFVILLIALIGVHPLISITTLSSLFLPIPHDPNLLGMTFLMGWGLGVSGTPFSAMHLMMQGRFHLSSYLITRWNIRFTLKMIALSLVVLYCYDLVSYYFI</sequence>
<keyword evidence="1" id="KW-1133">Transmembrane helix</keyword>
<dbReference type="RefSeq" id="WP_062151598.1">
    <property type="nucleotide sequence ID" value="NZ_CP012373.2"/>
</dbReference>
<accession>A0A2N9YJM8</accession>
<keyword evidence="1" id="KW-0472">Membrane</keyword>
<organism evidence="2 3">
    <name type="scientific">Beggiatoa leptomitoformis</name>
    <dbReference type="NCBI Taxonomy" id="288004"/>
    <lineage>
        <taxon>Bacteria</taxon>
        <taxon>Pseudomonadati</taxon>
        <taxon>Pseudomonadota</taxon>
        <taxon>Gammaproteobacteria</taxon>
        <taxon>Thiotrichales</taxon>
        <taxon>Thiotrichaceae</taxon>
        <taxon>Beggiatoa</taxon>
    </lineage>
</organism>
<dbReference type="EMBL" id="CP018889">
    <property type="protein sequence ID" value="AUI70673.2"/>
    <property type="molecule type" value="Genomic_DNA"/>
</dbReference>
<dbReference type="AlphaFoldDB" id="A0A2N9YJM8"/>
<proteinExistence type="predicted"/>
<dbReference type="Proteomes" id="UP000234271">
    <property type="component" value="Chromosome"/>
</dbReference>
<protein>
    <submittedName>
        <fullName evidence="2">Uncharacterized protein</fullName>
    </submittedName>
</protein>
<evidence type="ECO:0000313" key="2">
    <source>
        <dbReference type="EMBL" id="AUI70673.2"/>
    </source>
</evidence>
<evidence type="ECO:0000256" key="1">
    <source>
        <dbReference type="SAM" id="Phobius"/>
    </source>
</evidence>
<keyword evidence="1" id="KW-0812">Transmembrane</keyword>
<feature type="transmembrane region" description="Helical" evidence="1">
    <location>
        <begin position="258"/>
        <end position="276"/>
    </location>
</feature>
<feature type="transmembrane region" description="Helical" evidence="1">
    <location>
        <begin position="302"/>
        <end position="326"/>
    </location>
</feature>